<evidence type="ECO:0000313" key="2">
    <source>
        <dbReference type="EMBL" id="GLD45800.1"/>
    </source>
</evidence>
<name>A0AAD3M1U9_LATJO</name>
<protein>
    <submittedName>
        <fullName evidence="2">Cadherin EGF LAG seven-pass G-type receptor 3</fullName>
    </submittedName>
</protein>
<dbReference type="EMBL" id="BRZM01000001">
    <property type="protein sequence ID" value="GLD45800.1"/>
    <property type="molecule type" value="Genomic_DNA"/>
</dbReference>
<feature type="non-terminal residue" evidence="2">
    <location>
        <position position="118"/>
    </location>
</feature>
<evidence type="ECO:0000313" key="3">
    <source>
        <dbReference type="Proteomes" id="UP001279410"/>
    </source>
</evidence>
<gene>
    <name evidence="2" type="ORF">AKAME5_000026000</name>
</gene>
<keyword evidence="3" id="KW-1185">Reference proteome</keyword>
<organism evidence="2 3">
    <name type="scientific">Lates japonicus</name>
    <name type="common">Japanese lates</name>
    <dbReference type="NCBI Taxonomy" id="270547"/>
    <lineage>
        <taxon>Eukaryota</taxon>
        <taxon>Metazoa</taxon>
        <taxon>Chordata</taxon>
        <taxon>Craniata</taxon>
        <taxon>Vertebrata</taxon>
        <taxon>Euteleostomi</taxon>
        <taxon>Actinopterygii</taxon>
        <taxon>Neopterygii</taxon>
        <taxon>Teleostei</taxon>
        <taxon>Neoteleostei</taxon>
        <taxon>Acanthomorphata</taxon>
        <taxon>Carangaria</taxon>
        <taxon>Carangaria incertae sedis</taxon>
        <taxon>Centropomidae</taxon>
        <taxon>Lates</taxon>
    </lineage>
</organism>
<reference evidence="2" key="1">
    <citation type="submission" date="2022-08" db="EMBL/GenBank/DDBJ databases">
        <title>Genome sequencing of akame (Lates japonicus).</title>
        <authorList>
            <person name="Hashiguchi Y."/>
            <person name="Takahashi H."/>
        </authorList>
    </citation>
    <scope>NUCLEOTIDE SEQUENCE</scope>
    <source>
        <strain evidence="2">Kochi</strain>
    </source>
</reference>
<feature type="compositionally biased region" description="Polar residues" evidence="1">
    <location>
        <begin position="59"/>
        <end position="81"/>
    </location>
</feature>
<evidence type="ECO:0000256" key="1">
    <source>
        <dbReference type="SAM" id="MobiDB-lite"/>
    </source>
</evidence>
<accession>A0AAD3M1U9</accession>
<sequence length="118" mass="12506">MGDGYLADFMVPGGGIAQRNLPIQFTPGSITERHGQRFLPSKSAIPKLASEYPGPVLDTPTQTQTGDNAESGKLSAQQQDLWESALQRDGPAQGALTASPPTVQPQSARATHVRNLNP</sequence>
<proteinExistence type="predicted"/>
<comment type="caution">
    <text evidence="2">The sequence shown here is derived from an EMBL/GenBank/DDBJ whole genome shotgun (WGS) entry which is preliminary data.</text>
</comment>
<feature type="compositionally biased region" description="Polar residues" evidence="1">
    <location>
        <begin position="99"/>
        <end position="118"/>
    </location>
</feature>
<dbReference type="Proteomes" id="UP001279410">
    <property type="component" value="Unassembled WGS sequence"/>
</dbReference>
<feature type="region of interest" description="Disordered" evidence="1">
    <location>
        <begin position="42"/>
        <end position="118"/>
    </location>
</feature>
<keyword evidence="2" id="KW-0675">Receptor</keyword>
<dbReference type="AlphaFoldDB" id="A0AAD3M1U9"/>